<accession>A0A381EDK2</accession>
<protein>
    <recommendedName>
        <fullName evidence="2">DUF4328 domain-containing protein</fullName>
    </recommendedName>
</protein>
<organism evidence="3 4">
    <name type="scientific">Cardiobacterium valvarum</name>
    <dbReference type="NCBI Taxonomy" id="194702"/>
    <lineage>
        <taxon>Bacteria</taxon>
        <taxon>Pseudomonadati</taxon>
        <taxon>Pseudomonadota</taxon>
        <taxon>Gammaproteobacteria</taxon>
        <taxon>Cardiobacteriales</taxon>
        <taxon>Cardiobacteriaceae</taxon>
        <taxon>Cardiobacterium</taxon>
    </lineage>
</organism>
<sequence>MKDYKYNKLQSLTRYLHYILYLLTLCSCFRILFLAFTYFLATNNNAFNKNLFPKEFLENLGHIYLIICYIEIISFIICAILSLKWIYRSIANLHSFNIPNVHYQPYQAAWCCILPIISLIAPYQIISELWFKSFAVLDDKTCYKRNIISVWWICFLFNTPTYGMSYTWIQKDPFSPSGYITGIINCLLVTIAALLFIKITCAISQAQQTYATMRPAPGETTETP</sequence>
<feature type="transmembrane region" description="Helical" evidence="1">
    <location>
        <begin position="146"/>
        <end position="166"/>
    </location>
</feature>
<feature type="domain" description="DUF4328" evidence="2">
    <location>
        <begin position="66"/>
        <end position="170"/>
    </location>
</feature>
<keyword evidence="1" id="KW-1133">Transmembrane helix</keyword>
<proteinExistence type="predicted"/>
<dbReference type="OrthoDB" id="4174975at2"/>
<evidence type="ECO:0000256" key="1">
    <source>
        <dbReference type="SAM" id="Phobius"/>
    </source>
</evidence>
<feature type="transmembrane region" description="Helical" evidence="1">
    <location>
        <begin position="20"/>
        <end position="41"/>
    </location>
</feature>
<dbReference type="EMBL" id="UFUW01000001">
    <property type="protein sequence ID" value="SUX25121.1"/>
    <property type="molecule type" value="Genomic_DNA"/>
</dbReference>
<feature type="transmembrane region" description="Helical" evidence="1">
    <location>
        <begin position="178"/>
        <end position="197"/>
    </location>
</feature>
<gene>
    <name evidence="3" type="ORF">NCTC13294_02253</name>
</gene>
<dbReference type="InterPro" id="IPR025565">
    <property type="entry name" value="DUF4328"/>
</dbReference>
<evidence type="ECO:0000313" key="4">
    <source>
        <dbReference type="Proteomes" id="UP000254572"/>
    </source>
</evidence>
<keyword evidence="1" id="KW-0812">Transmembrane</keyword>
<evidence type="ECO:0000313" key="3">
    <source>
        <dbReference type="EMBL" id="SUX25121.1"/>
    </source>
</evidence>
<dbReference type="RefSeq" id="WP_115612378.1">
    <property type="nucleotide sequence ID" value="NZ_JBHLZC010000001.1"/>
</dbReference>
<reference evidence="3 4" key="1">
    <citation type="submission" date="2018-06" db="EMBL/GenBank/DDBJ databases">
        <authorList>
            <consortium name="Pathogen Informatics"/>
            <person name="Doyle S."/>
        </authorList>
    </citation>
    <scope>NUCLEOTIDE SEQUENCE [LARGE SCALE GENOMIC DNA]</scope>
    <source>
        <strain evidence="3 4">NCTC13294</strain>
    </source>
</reference>
<dbReference type="Pfam" id="PF14219">
    <property type="entry name" value="DUF4328"/>
    <property type="match status" value="1"/>
</dbReference>
<evidence type="ECO:0000259" key="2">
    <source>
        <dbReference type="Pfam" id="PF14219"/>
    </source>
</evidence>
<dbReference type="AlphaFoldDB" id="A0A381EDK2"/>
<dbReference type="Proteomes" id="UP000254572">
    <property type="component" value="Unassembled WGS sequence"/>
</dbReference>
<keyword evidence="1" id="KW-0472">Membrane</keyword>
<name>A0A381EDK2_9GAMM</name>
<feature type="transmembrane region" description="Helical" evidence="1">
    <location>
        <begin position="61"/>
        <end position="87"/>
    </location>
</feature>
<keyword evidence="4" id="KW-1185">Reference proteome</keyword>
<dbReference type="PROSITE" id="PS51257">
    <property type="entry name" value="PROKAR_LIPOPROTEIN"/>
    <property type="match status" value="1"/>
</dbReference>